<dbReference type="PANTHER" id="PTHR37543:SF1">
    <property type="entry name" value="CCCH ZINC FINGER DNA BINDING PROTEIN (AFU_ORTHOLOGUE AFUA_5G12760)"/>
    <property type="match status" value="1"/>
</dbReference>
<dbReference type="InterPro" id="IPR057654">
    <property type="entry name" value="Znf-CCCH_tandem"/>
</dbReference>
<dbReference type="Proteomes" id="UP000325672">
    <property type="component" value="Unassembled WGS sequence"/>
</dbReference>
<dbReference type="RefSeq" id="XP_031917608.1">
    <property type="nucleotide sequence ID" value="XM_032056754.1"/>
</dbReference>
<dbReference type="Pfam" id="PF00642">
    <property type="entry name" value="zf-CCCH"/>
    <property type="match status" value="1"/>
</dbReference>
<keyword evidence="2" id="KW-0175">Coiled coil</keyword>
<protein>
    <recommendedName>
        <fullName evidence="3">C3H1-type domain-containing protein</fullName>
    </recommendedName>
</protein>
<evidence type="ECO:0000313" key="4">
    <source>
        <dbReference type="EMBL" id="KAE8141545.1"/>
    </source>
</evidence>
<keyword evidence="1" id="KW-0863">Zinc-finger</keyword>
<gene>
    <name evidence="4" type="ORF">BDV38DRAFT_268352</name>
</gene>
<keyword evidence="1" id="KW-0862">Zinc</keyword>
<dbReference type="Pfam" id="PF25540">
    <property type="entry name" value="DUF7923"/>
    <property type="match status" value="1"/>
</dbReference>
<dbReference type="PANTHER" id="PTHR37543">
    <property type="entry name" value="CCCH ZINC FINGER DNA BINDING PROTEIN (AFU_ORTHOLOGUE AFUA_5G12760)"/>
    <property type="match status" value="1"/>
</dbReference>
<keyword evidence="1" id="KW-0479">Metal-binding</keyword>
<dbReference type="OrthoDB" id="2270193at2759"/>
<name>A0A5N6T5G8_ASPPS</name>
<dbReference type="GO" id="GO:0008270">
    <property type="term" value="F:zinc ion binding"/>
    <property type="evidence" value="ECO:0007669"/>
    <property type="project" value="UniProtKB-KW"/>
</dbReference>
<dbReference type="Pfam" id="PF25543">
    <property type="entry name" value="zf-CCCH_tandem"/>
    <property type="match status" value="1"/>
</dbReference>
<dbReference type="AlphaFoldDB" id="A0A5N6T5G8"/>
<evidence type="ECO:0000259" key="3">
    <source>
        <dbReference type="PROSITE" id="PS50103"/>
    </source>
</evidence>
<evidence type="ECO:0000256" key="2">
    <source>
        <dbReference type="SAM" id="Coils"/>
    </source>
</evidence>
<feature type="zinc finger region" description="C3H1-type" evidence="1">
    <location>
        <begin position="247"/>
        <end position="274"/>
    </location>
</feature>
<dbReference type="EMBL" id="ML743557">
    <property type="protein sequence ID" value="KAE8141545.1"/>
    <property type="molecule type" value="Genomic_DNA"/>
</dbReference>
<organism evidence="4 5">
    <name type="scientific">Aspergillus pseudotamarii</name>
    <dbReference type="NCBI Taxonomy" id="132259"/>
    <lineage>
        <taxon>Eukaryota</taxon>
        <taxon>Fungi</taxon>
        <taxon>Dikarya</taxon>
        <taxon>Ascomycota</taxon>
        <taxon>Pezizomycotina</taxon>
        <taxon>Eurotiomycetes</taxon>
        <taxon>Eurotiomycetidae</taxon>
        <taxon>Eurotiales</taxon>
        <taxon>Aspergillaceae</taxon>
        <taxon>Aspergillus</taxon>
        <taxon>Aspergillus subgen. Circumdati</taxon>
    </lineage>
</organism>
<proteinExistence type="predicted"/>
<dbReference type="InterPro" id="IPR000571">
    <property type="entry name" value="Znf_CCCH"/>
</dbReference>
<evidence type="ECO:0000256" key="1">
    <source>
        <dbReference type="PROSITE-ProRule" id="PRU00723"/>
    </source>
</evidence>
<dbReference type="Gene3D" id="4.10.1000.10">
    <property type="entry name" value="Zinc finger, CCCH-type"/>
    <property type="match status" value="1"/>
</dbReference>
<feature type="coiled-coil region" evidence="2">
    <location>
        <begin position="32"/>
        <end position="62"/>
    </location>
</feature>
<dbReference type="GeneID" id="43640964"/>
<dbReference type="Pfam" id="PF25542">
    <property type="entry name" value="zf-CCCH_12"/>
    <property type="match status" value="1"/>
</dbReference>
<feature type="domain" description="C3H1-type" evidence="3">
    <location>
        <begin position="247"/>
        <end position="274"/>
    </location>
</feature>
<dbReference type="SMART" id="SM00356">
    <property type="entry name" value="ZnF_C3H1"/>
    <property type="match status" value="2"/>
</dbReference>
<accession>A0A5N6T5G8</accession>
<evidence type="ECO:0000313" key="5">
    <source>
        <dbReference type="Proteomes" id="UP000325672"/>
    </source>
</evidence>
<reference evidence="4 5" key="1">
    <citation type="submission" date="2019-04" db="EMBL/GenBank/DDBJ databases">
        <title>Friends and foes A comparative genomics study of 23 Aspergillus species from section Flavi.</title>
        <authorList>
            <consortium name="DOE Joint Genome Institute"/>
            <person name="Kjaerbolling I."/>
            <person name="Vesth T."/>
            <person name="Frisvad J.C."/>
            <person name="Nybo J.L."/>
            <person name="Theobald S."/>
            <person name="Kildgaard S."/>
            <person name="Isbrandt T."/>
            <person name="Kuo A."/>
            <person name="Sato A."/>
            <person name="Lyhne E.K."/>
            <person name="Kogle M.E."/>
            <person name="Wiebenga A."/>
            <person name="Kun R.S."/>
            <person name="Lubbers R.J."/>
            <person name="Makela M.R."/>
            <person name="Barry K."/>
            <person name="Chovatia M."/>
            <person name="Clum A."/>
            <person name="Daum C."/>
            <person name="Haridas S."/>
            <person name="He G."/>
            <person name="LaButti K."/>
            <person name="Lipzen A."/>
            <person name="Mondo S."/>
            <person name="Riley R."/>
            <person name="Salamov A."/>
            <person name="Simmons B.A."/>
            <person name="Magnuson J.K."/>
            <person name="Henrissat B."/>
            <person name="Mortensen U.H."/>
            <person name="Larsen T.O."/>
            <person name="Devries R.P."/>
            <person name="Grigoriev I.V."/>
            <person name="Machida M."/>
            <person name="Baker S.E."/>
            <person name="Andersen M.R."/>
        </authorList>
    </citation>
    <scope>NUCLEOTIDE SEQUENCE [LARGE SCALE GENOMIC DNA]</scope>
    <source>
        <strain evidence="4 5">CBS 117625</strain>
    </source>
</reference>
<dbReference type="PROSITE" id="PS50103">
    <property type="entry name" value="ZF_C3H1"/>
    <property type="match status" value="1"/>
</dbReference>
<sequence>MLGDAEIQALDDHLGNVLRENQQHHENLQGLLQQFHLLLDNYNRLKSDYEEEKEAREKYKKLARGQFKEHLVKAGVDGGTKAAQLLNDSIKELLNDQLGSQADQCRIMVRVYSNILGLSKTLARAGLVGNEARSLSPFASSFTRSQDLFDYIDAGDKKEGADYKIREMFRLFADNNQCKHIFFAGCHDAGYLSLLTPYRGKADRITLIKAASFHPEYDKLDLPVRELSAVFTSTSASPPVGGTNTAPATRPVCRHFQKGICRYGKDCTKLHVLPNQHFPKPLYDSPAQPSSLTVKLREQEYYSRFLPRVNSKPQEYIAINKDGERIDTYCPMPSQEEWEMYNKRSKRHKLCNKYHLGGECGNLSCEFDHSPIDSACLNVLMNLMRQHMCTRAAGCRSTKCYLGHHCQKDNCKGTKPCKFNRQGHTLDLQVAQWVISIEHEEESPVSEETSEANSVADPNNTLAFLMGDMNQM</sequence>
<keyword evidence="5" id="KW-1185">Reference proteome</keyword>
<dbReference type="InterPro" id="IPR057683">
    <property type="entry name" value="DUF7923"/>
</dbReference>